<dbReference type="AlphaFoldDB" id="A0A0L8H3A6"/>
<proteinExistence type="predicted"/>
<evidence type="ECO:0000256" key="1">
    <source>
        <dbReference type="SAM" id="MobiDB-lite"/>
    </source>
</evidence>
<accession>A0A0L8H3A6</accession>
<feature type="region of interest" description="Disordered" evidence="1">
    <location>
        <begin position="33"/>
        <end position="54"/>
    </location>
</feature>
<evidence type="ECO:0000313" key="2">
    <source>
        <dbReference type="EMBL" id="KOF83250.1"/>
    </source>
</evidence>
<sequence>MTPLLLARCSAEAALLEGRRLRGGPAAAYETGWMAPERRGGGDDDGDVGRPTPGRKTREILMFVELELLLTFKEMDRQLNEGKRNFADVAKCQEHDIDIGEFENYKTLLSWDGFDFKLHLCPPQETLNNIKERTILYKTFSIIEGKIDVMTTGQIEKVLRTIWHEIVYLPRGTKFGVVEVVKVRFKDAATTKKHAATTIKSEEVVLLPTYRGQRATRVRVEGIRPERCGLNCSRYPSGKWGQHSGSPGHKNAKCYMERIDTGHDYSRFNQDPRKHYRNNNYGRRDNGGQGRGQNPSMLQNWPEEPHHCGIPFSDQKDEGDTKGRATERARN</sequence>
<feature type="region of interest" description="Disordered" evidence="1">
    <location>
        <begin position="264"/>
        <end position="331"/>
    </location>
</feature>
<organism evidence="2">
    <name type="scientific">Octopus bimaculoides</name>
    <name type="common">California two-spotted octopus</name>
    <dbReference type="NCBI Taxonomy" id="37653"/>
    <lineage>
        <taxon>Eukaryota</taxon>
        <taxon>Metazoa</taxon>
        <taxon>Spiralia</taxon>
        <taxon>Lophotrochozoa</taxon>
        <taxon>Mollusca</taxon>
        <taxon>Cephalopoda</taxon>
        <taxon>Coleoidea</taxon>
        <taxon>Octopodiformes</taxon>
        <taxon>Octopoda</taxon>
        <taxon>Incirrata</taxon>
        <taxon>Octopodidae</taxon>
        <taxon>Octopus</taxon>
    </lineage>
</organism>
<name>A0A0L8H3A6_OCTBM</name>
<dbReference type="EMBL" id="KQ419538">
    <property type="protein sequence ID" value="KOF83250.1"/>
    <property type="molecule type" value="Genomic_DNA"/>
</dbReference>
<reference evidence="2" key="1">
    <citation type="submission" date="2015-07" db="EMBL/GenBank/DDBJ databases">
        <title>MeaNS - Measles Nucleotide Surveillance Program.</title>
        <authorList>
            <person name="Tran T."/>
            <person name="Druce J."/>
        </authorList>
    </citation>
    <scope>NUCLEOTIDE SEQUENCE</scope>
    <source>
        <strain evidence="2">UCB-OBI-ISO-001</strain>
        <tissue evidence="2">Gonad</tissue>
    </source>
</reference>
<gene>
    <name evidence="2" type="ORF">OCBIM_22024136mg</name>
</gene>
<protein>
    <submittedName>
        <fullName evidence="2">Uncharacterized protein</fullName>
    </submittedName>
</protein>
<feature type="compositionally biased region" description="Basic and acidic residues" evidence="1">
    <location>
        <begin position="264"/>
        <end position="273"/>
    </location>
</feature>
<feature type="compositionally biased region" description="Basic and acidic residues" evidence="1">
    <location>
        <begin position="314"/>
        <end position="331"/>
    </location>
</feature>